<dbReference type="Pfam" id="PF12167">
    <property type="entry name" value="Arm-DNA-bind_2"/>
    <property type="match status" value="1"/>
</dbReference>
<dbReference type="InterPro" id="IPR022000">
    <property type="entry name" value="Min27-like_integrase_DNA_bind"/>
</dbReference>
<feature type="domain" description="Tyr recombinase" evidence="5">
    <location>
        <begin position="186"/>
        <end position="373"/>
    </location>
</feature>
<dbReference type="SUPFAM" id="SSF56349">
    <property type="entry name" value="DNA breaking-rejoining enzymes"/>
    <property type="match status" value="1"/>
</dbReference>
<evidence type="ECO:0000256" key="1">
    <source>
        <dbReference type="ARBA" id="ARBA00008857"/>
    </source>
</evidence>
<accession>A0AB33CUB1</accession>
<evidence type="ECO:0000256" key="2">
    <source>
        <dbReference type="ARBA" id="ARBA00022908"/>
    </source>
</evidence>
<dbReference type="PROSITE" id="PS51898">
    <property type="entry name" value="TYR_RECOMBINASE"/>
    <property type="match status" value="1"/>
</dbReference>
<dbReference type="GO" id="GO:0003677">
    <property type="term" value="F:DNA binding"/>
    <property type="evidence" value="ECO:0007669"/>
    <property type="project" value="UniProtKB-KW"/>
</dbReference>
<evidence type="ECO:0000313" key="6">
    <source>
        <dbReference type="EMBL" id="ASR90183.1"/>
    </source>
</evidence>
<dbReference type="Gene3D" id="1.10.150.130">
    <property type="match status" value="1"/>
</dbReference>
<dbReference type="InterPro" id="IPR011010">
    <property type="entry name" value="DNA_brk_join_enz"/>
</dbReference>
<dbReference type="GO" id="GO:0006310">
    <property type="term" value="P:DNA recombination"/>
    <property type="evidence" value="ECO:0007669"/>
    <property type="project" value="UniProtKB-KW"/>
</dbReference>
<dbReference type="KEGG" id="afq:AFA_12385"/>
<dbReference type="InterPro" id="IPR010998">
    <property type="entry name" value="Integrase_recombinase_N"/>
</dbReference>
<proteinExistence type="inferred from homology"/>
<dbReference type="InterPro" id="IPR004107">
    <property type="entry name" value="Integrase_SAM-like_N"/>
</dbReference>
<gene>
    <name evidence="6" type="ORF">AFA_12385</name>
</gene>
<dbReference type="AlphaFoldDB" id="A0AB33CUB1"/>
<dbReference type="PANTHER" id="PTHR30629">
    <property type="entry name" value="PROPHAGE INTEGRASE"/>
    <property type="match status" value="1"/>
</dbReference>
<evidence type="ECO:0000313" key="7">
    <source>
        <dbReference type="Proteomes" id="UP000214561"/>
    </source>
</evidence>
<dbReference type="InterPro" id="IPR002104">
    <property type="entry name" value="Integrase_catalytic"/>
</dbReference>
<evidence type="ECO:0000256" key="3">
    <source>
        <dbReference type="ARBA" id="ARBA00023125"/>
    </source>
</evidence>
<dbReference type="EMBL" id="CP021641">
    <property type="protein sequence ID" value="ASR90183.1"/>
    <property type="molecule type" value="Genomic_DNA"/>
</dbReference>
<sequence length="395" mass="45112">MSKNSCGVTPASKTSIQISFQYGGVRYREIIPLTPTPKNLEVAQKKRSVILRTIKDGTFEYAAHFPNSPRVKKHITTSGHTEQISNYLTHWLRSQKAVLKASSYEGYRKIVDNLIVPQFGDLLLPQLKRRAIKEWLETMSCGNKRLINIQSVLRKALSDAVDDELLDINCMANYCYQRKARVKEVDDIDPFTLAEQTSILAIADPQLRHQLQFAFWTGVRTSELIALNWTDIDFDRNLINIRRAITQAAKGVAETTKTMAGRRQIKILAPALEALLSQRQYTANQGEAIFINPRTNQRWTGDKPIRDIWAQLLKTACVRYRWPYQTRHTYASMMLSAGENPMWVAKQMGHRDWTMIAKVYGKWMPDANSQAGEKAEATFGTQVVRNRLIALHSTQ</sequence>
<keyword evidence="3" id="KW-0238">DNA-binding</keyword>
<dbReference type="RefSeq" id="WP_094197188.1">
    <property type="nucleotide sequence ID" value="NZ_CP021641.1"/>
</dbReference>
<evidence type="ECO:0000259" key="5">
    <source>
        <dbReference type="PROSITE" id="PS51898"/>
    </source>
</evidence>
<name>A0AB33CUB1_ALCFA</name>
<reference evidence="6 7" key="1">
    <citation type="submission" date="2017-05" db="EMBL/GenBank/DDBJ databases">
        <authorList>
            <person name="Qiu J.G."/>
            <person name="He J."/>
        </authorList>
    </citation>
    <scope>NUCLEOTIDE SEQUENCE [LARGE SCALE GENOMIC DNA]</scope>
    <source>
        <strain evidence="6 7">JQ135</strain>
    </source>
</reference>
<dbReference type="InterPro" id="IPR050808">
    <property type="entry name" value="Phage_Integrase"/>
</dbReference>
<dbReference type="Gene3D" id="1.10.443.10">
    <property type="entry name" value="Intergrase catalytic core"/>
    <property type="match status" value="1"/>
</dbReference>
<dbReference type="Pfam" id="PF00589">
    <property type="entry name" value="Phage_integrase"/>
    <property type="match status" value="1"/>
</dbReference>
<dbReference type="PANTHER" id="PTHR30629:SF2">
    <property type="entry name" value="PROPHAGE INTEGRASE INTS-RELATED"/>
    <property type="match status" value="1"/>
</dbReference>
<dbReference type="GO" id="GO:0015074">
    <property type="term" value="P:DNA integration"/>
    <property type="evidence" value="ECO:0007669"/>
    <property type="project" value="UniProtKB-KW"/>
</dbReference>
<comment type="similarity">
    <text evidence="1">Belongs to the 'phage' integrase family.</text>
</comment>
<keyword evidence="4" id="KW-0233">DNA recombination</keyword>
<keyword evidence="2" id="KW-0229">DNA integration</keyword>
<dbReference type="CDD" id="cd01189">
    <property type="entry name" value="INT_ICEBs1_C_like"/>
    <property type="match status" value="1"/>
</dbReference>
<dbReference type="InterPro" id="IPR013762">
    <property type="entry name" value="Integrase-like_cat_sf"/>
</dbReference>
<evidence type="ECO:0000256" key="4">
    <source>
        <dbReference type="ARBA" id="ARBA00023172"/>
    </source>
</evidence>
<protein>
    <submittedName>
        <fullName evidence="6">Site-specific integrase</fullName>
    </submittedName>
</protein>
<organism evidence="6 7">
    <name type="scientific">Alcaligenes faecalis</name>
    <dbReference type="NCBI Taxonomy" id="511"/>
    <lineage>
        <taxon>Bacteria</taxon>
        <taxon>Pseudomonadati</taxon>
        <taxon>Pseudomonadota</taxon>
        <taxon>Betaproteobacteria</taxon>
        <taxon>Burkholderiales</taxon>
        <taxon>Alcaligenaceae</taxon>
        <taxon>Alcaligenes</taxon>
    </lineage>
</organism>
<dbReference type="Pfam" id="PF14659">
    <property type="entry name" value="Phage_int_SAM_3"/>
    <property type="match status" value="1"/>
</dbReference>
<dbReference type="Proteomes" id="UP000214561">
    <property type="component" value="Chromosome"/>
</dbReference>